<organism evidence="1 2">
    <name type="scientific">Arthrobacter cheniae</name>
    <dbReference type="NCBI Taxonomy" id="1258888"/>
    <lineage>
        <taxon>Bacteria</taxon>
        <taxon>Bacillati</taxon>
        <taxon>Actinomycetota</taxon>
        <taxon>Actinomycetes</taxon>
        <taxon>Micrococcales</taxon>
        <taxon>Micrococcaceae</taxon>
        <taxon>Arthrobacter</taxon>
    </lineage>
</organism>
<dbReference type="AlphaFoldDB" id="A0A3A5M2Z6"/>
<keyword evidence="2" id="KW-1185">Reference proteome</keyword>
<sequence>MRLMAMTYFRKMTKRQAATALAEYLTERPVALQRLRDELTAHDRDPATILDGKAESLTPLWLWIATRITTVEDYSTPFDPDAPAPTWWPSWARYSSDLRRSTPDEVVTLLDGFISYLGGVVTAAAPEAVWQIGQHRIKAYVNYHHPVLVSSTTDYDGQLYLPRMVAVTASRLRRHMDPLRDDEFTSYATGLITHLRDEVERVSVVEEPLAEVGEEDGVFDIGLHEEIAHEHSQKIDRMIKDLAAQPGIESVLREDREVVLVTARDWDAERLERWVLSWLKARLPELN</sequence>
<name>A0A3A5M2Z6_9MICC</name>
<reference evidence="1 2" key="1">
    <citation type="submission" date="2018-09" db="EMBL/GenBank/DDBJ databases">
        <title>Novel species of Arthrobacter.</title>
        <authorList>
            <person name="Liu Q."/>
            <person name="Xin Y.-H."/>
        </authorList>
    </citation>
    <scope>NUCLEOTIDE SEQUENCE [LARGE SCALE GENOMIC DNA]</scope>
    <source>
        <strain evidence="1 2">Hz2</strain>
    </source>
</reference>
<evidence type="ECO:0000313" key="1">
    <source>
        <dbReference type="EMBL" id="RJT75975.1"/>
    </source>
</evidence>
<accession>A0A3A5M2Z6</accession>
<dbReference type="EMBL" id="QZVT01000013">
    <property type="protein sequence ID" value="RJT75975.1"/>
    <property type="molecule type" value="Genomic_DNA"/>
</dbReference>
<comment type="caution">
    <text evidence="1">The sequence shown here is derived from an EMBL/GenBank/DDBJ whole genome shotgun (WGS) entry which is preliminary data.</text>
</comment>
<evidence type="ECO:0000313" key="2">
    <source>
        <dbReference type="Proteomes" id="UP000272560"/>
    </source>
</evidence>
<dbReference type="Proteomes" id="UP000272560">
    <property type="component" value="Unassembled WGS sequence"/>
</dbReference>
<protein>
    <submittedName>
        <fullName evidence="1">Uncharacterized protein</fullName>
    </submittedName>
</protein>
<proteinExistence type="predicted"/>
<gene>
    <name evidence="1" type="ORF">D6T63_17075</name>
</gene>